<dbReference type="OrthoDB" id="7363114at2"/>
<dbReference type="SMART" id="SM00345">
    <property type="entry name" value="HTH_GNTR"/>
    <property type="match status" value="1"/>
</dbReference>
<dbReference type="Gene3D" id="3.40.1410.10">
    <property type="entry name" value="Chorismate lyase-like"/>
    <property type="match status" value="1"/>
</dbReference>
<dbReference type="SUPFAM" id="SSF46785">
    <property type="entry name" value="Winged helix' DNA-binding domain"/>
    <property type="match status" value="1"/>
</dbReference>
<dbReference type="InterPro" id="IPR036388">
    <property type="entry name" value="WH-like_DNA-bd_sf"/>
</dbReference>
<keyword evidence="6" id="KW-1185">Reference proteome</keyword>
<evidence type="ECO:0000313" key="5">
    <source>
        <dbReference type="EMBL" id="RBO88900.1"/>
    </source>
</evidence>
<feature type="domain" description="HTH gntR-type" evidence="4">
    <location>
        <begin position="4"/>
        <end position="72"/>
    </location>
</feature>
<dbReference type="InterPro" id="IPR028978">
    <property type="entry name" value="Chorismate_lyase_/UTRA_dom_sf"/>
</dbReference>
<dbReference type="Proteomes" id="UP000252586">
    <property type="component" value="Unassembled WGS sequence"/>
</dbReference>
<proteinExistence type="predicted"/>
<evidence type="ECO:0000259" key="4">
    <source>
        <dbReference type="PROSITE" id="PS50949"/>
    </source>
</evidence>
<dbReference type="InterPro" id="IPR050679">
    <property type="entry name" value="Bact_HTH_transcr_reg"/>
</dbReference>
<protein>
    <submittedName>
        <fullName evidence="5">GntR family transcriptional regulator</fullName>
    </submittedName>
</protein>
<keyword evidence="3" id="KW-0804">Transcription</keyword>
<name>A0A366DFP8_9NOCA</name>
<dbReference type="GO" id="GO:0003677">
    <property type="term" value="F:DNA binding"/>
    <property type="evidence" value="ECO:0007669"/>
    <property type="project" value="UniProtKB-KW"/>
</dbReference>
<dbReference type="GO" id="GO:0003700">
    <property type="term" value="F:DNA-binding transcription factor activity"/>
    <property type="evidence" value="ECO:0007669"/>
    <property type="project" value="InterPro"/>
</dbReference>
<evidence type="ECO:0000313" key="6">
    <source>
        <dbReference type="Proteomes" id="UP000252586"/>
    </source>
</evidence>
<dbReference type="PANTHER" id="PTHR44846">
    <property type="entry name" value="MANNOSYL-D-GLYCERATE TRANSPORT/METABOLISM SYSTEM REPRESSOR MNGR-RELATED"/>
    <property type="match status" value="1"/>
</dbReference>
<reference evidence="5 6" key="1">
    <citation type="submission" date="2018-06" db="EMBL/GenBank/DDBJ databases">
        <title>Genomic Encyclopedia of Type Strains, Phase IV (KMG-IV): sequencing the most valuable type-strain genomes for metagenomic binning, comparative biology and taxonomic classification.</title>
        <authorList>
            <person name="Goeker M."/>
        </authorList>
    </citation>
    <scope>NUCLEOTIDE SEQUENCE [LARGE SCALE GENOMIC DNA]</scope>
    <source>
        <strain evidence="5 6">DSM 44599</strain>
    </source>
</reference>
<dbReference type="GO" id="GO:0045892">
    <property type="term" value="P:negative regulation of DNA-templated transcription"/>
    <property type="evidence" value="ECO:0007669"/>
    <property type="project" value="TreeGrafter"/>
</dbReference>
<sequence>MADGPTYHRIADLLREEIRAGKWHPGDRLPSHSELADRMQVSITTARNAIQVLVAENLVYTATSRGTIVRNQEILESVVTDHIRPDRPKSAHDIFEEIARDANRVPTKEFSARMEPASAQVAHWLGVPESSWVLARTVVQYLDNEPWSWEVSFYPRDLAEATGIDSPHDIPEGTTRRLADRGHAEIAHRDTLVARPASADEALVLGVATGTVLLDHLRIGADRERVTRATRQRSIAAHHRLAYELGDAEGTAVIRRTLGHPIPLT</sequence>
<keyword evidence="2" id="KW-0238">DNA-binding</keyword>
<keyword evidence="1" id="KW-0805">Transcription regulation</keyword>
<dbReference type="InterPro" id="IPR000524">
    <property type="entry name" value="Tscrpt_reg_HTH_GntR"/>
</dbReference>
<evidence type="ECO:0000256" key="1">
    <source>
        <dbReference type="ARBA" id="ARBA00023015"/>
    </source>
</evidence>
<comment type="caution">
    <text evidence="5">The sequence shown here is derived from an EMBL/GenBank/DDBJ whole genome shotgun (WGS) entry which is preliminary data.</text>
</comment>
<dbReference type="Pfam" id="PF07702">
    <property type="entry name" value="UTRA"/>
    <property type="match status" value="1"/>
</dbReference>
<dbReference type="EMBL" id="QNRE01000008">
    <property type="protein sequence ID" value="RBO88900.1"/>
    <property type="molecule type" value="Genomic_DNA"/>
</dbReference>
<dbReference type="InterPro" id="IPR036390">
    <property type="entry name" value="WH_DNA-bd_sf"/>
</dbReference>
<dbReference type="SUPFAM" id="SSF64288">
    <property type="entry name" value="Chorismate lyase-like"/>
    <property type="match status" value="1"/>
</dbReference>
<dbReference type="PROSITE" id="PS50949">
    <property type="entry name" value="HTH_GNTR"/>
    <property type="match status" value="1"/>
</dbReference>
<dbReference type="CDD" id="cd07377">
    <property type="entry name" value="WHTH_GntR"/>
    <property type="match status" value="1"/>
</dbReference>
<dbReference type="InterPro" id="IPR011663">
    <property type="entry name" value="UTRA"/>
</dbReference>
<dbReference type="STRING" id="1210090.GCA_001613185_02154"/>
<accession>A0A366DFP8</accession>
<dbReference type="Gene3D" id="1.10.10.10">
    <property type="entry name" value="Winged helix-like DNA-binding domain superfamily/Winged helix DNA-binding domain"/>
    <property type="match status" value="1"/>
</dbReference>
<dbReference type="RefSeq" id="WP_067507367.1">
    <property type="nucleotide sequence ID" value="NZ_CP107943.1"/>
</dbReference>
<dbReference type="AlphaFoldDB" id="A0A366DFP8"/>
<organism evidence="5 6">
    <name type="scientific">Nocardia puris</name>
    <dbReference type="NCBI Taxonomy" id="208602"/>
    <lineage>
        <taxon>Bacteria</taxon>
        <taxon>Bacillati</taxon>
        <taxon>Actinomycetota</taxon>
        <taxon>Actinomycetes</taxon>
        <taxon>Mycobacteriales</taxon>
        <taxon>Nocardiaceae</taxon>
        <taxon>Nocardia</taxon>
    </lineage>
</organism>
<dbReference type="PANTHER" id="PTHR44846:SF17">
    <property type="entry name" value="GNTR-FAMILY TRANSCRIPTIONAL REGULATOR"/>
    <property type="match status" value="1"/>
</dbReference>
<dbReference type="Pfam" id="PF00392">
    <property type="entry name" value="GntR"/>
    <property type="match status" value="1"/>
</dbReference>
<evidence type="ECO:0000256" key="2">
    <source>
        <dbReference type="ARBA" id="ARBA00023125"/>
    </source>
</evidence>
<evidence type="ECO:0000256" key="3">
    <source>
        <dbReference type="ARBA" id="ARBA00023163"/>
    </source>
</evidence>
<dbReference type="SMART" id="SM00866">
    <property type="entry name" value="UTRA"/>
    <property type="match status" value="1"/>
</dbReference>
<gene>
    <name evidence="5" type="ORF">DFR74_108125</name>
</gene>